<dbReference type="Gene3D" id="3.50.50.60">
    <property type="entry name" value="FAD/NAD(P)-binding domain"/>
    <property type="match status" value="1"/>
</dbReference>
<keyword evidence="6" id="KW-1185">Reference proteome</keyword>
<feature type="domain" description="FAD-binding" evidence="4">
    <location>
        <begin position="3"/>
        <end position="332"/>
    </location>
</feature>
<dbReference type="SUPFAM" id="SSF51905">
    <property type="entry name" value="FAD/NAD(P)-binding domain"/>
    <property type="match status" value="1"/>
</dbReference>
<dbReference type="InterPro" id="IPR036188">
    <property type="entry name" value="FAD/NAD-bd_sf"/>
</dbReference>
<dbReference type="GO" id="GO:0016709">
    <property type="term" value="F:oxidoreductase activity, acting on paired donors, with incorporation or reduction of molecular oxygen, NAD(P)H as one donor, and incorporation of one atom of oxygen"/>
    <property type="evidence" value="ECO:0007669"/>
    <property type="project" value="UniProtKB-ARBA"/>
</dbReference>
<dbReference type="InterPro" id="IPR050641">
    <property type="entry name" value="RIFMO-like"/>
</dbReference>
<dbReference type="Gene3D" id="3.40.30.120">
    <property type="match status" value="1"/>
</dbReference>
<protein>
    <submittedName>
        <fullName evidence="5">2-polyprenyl-6-methoxyphenol hydroxylase</fullName>
    </submittedName>
</protein>
<dbReference type="Gene3D" id="3.30.70.2450">
    <property type="match status" value="1"/>
</dbReference>
<dbReference type="AlphaFoldDB" id="A0A1G9R1U4"/>
<dbReference type="Pfam" id="PF21274">
    <property type="entry name" value="Rng_hyd_C"/>
    <property type="match status" value="1"/>
</dbReference>
<accession>A0A1G9R1U4</accession>
<sequence>MRDVVIVGAGPVGLWLAAELRRTGVEVTVLERLTEPVPYAKSLTMHPRTLELLAMRGAAGPWLDEGKRIPTTHFALLDNRLSYANLETKYRFVLFLPQSRTEALLAEHASALDVEVLRGRAVTGVRDNGDSVTVETGTGEEFQARWVVGCDGPSSTVRKAAGIDFAGTPSTLSVPMGDVRLAEPPEAVSLTINGDKGALFLVSLGNGRYRVSPTDHSMLHIPKDEPLTLEELKESTRRVVGTDFGMYDPSYLARFGNATLQAARYRNGRMLLAGDAAHIHMPLGGQGMNLGMQDATNLAWKLAAVIQGWAPSALLDTYEGERHPVGARVIDDTRAQTALVVSTSPENKALRARFNELLAAHPSLNHELAVQHSGLGVSYGDTGWRMQDLDLGGFSVFSLLQAGRFVFLTTRDGVPDLGPRVDVVRVAELPWGGVLLRPDGHVAWVDGPGNVEDAFAGLLSGG</sequence>
<dbReference type="PANTHER" id="PTHR43004:SF19">
    <property type="entry name" value="BINDING MONOOXYGENASE, PUTATIVE (JCVI)-RELATED"/>
    <property type="match status" value="1"/>
</dbReference>
<evidence type="ECO:0000313" key="6">
    <source>
        <dbReference type="Proteomes" id="UP000183376"/>
    </source>
</evidence>
<dbReference type="PRINTS" id="PR00420">
    <property type="entry name" value="RNGMNOXGNASE"/>
</dbReference>
<evidence type="ECO:0000313" key="5">
    <source>
        <dbReference type="EMBL" id="SDM17080.1"/>
    </source>
</evidence>
<name>A0A1G9R1U4_ALLAB</name>
<keyword evidence="2" id="KW-0285">Flavoprotein</keyword>
<dbReference type="EMBL" id="LT629701">
    <property type="protein sequence ID" value="SDM17080.1"/>
    <property type="molecule type" value="Genomic_DNA"/>
</dbReference>
<dbReference type="STRING" id="211114.SAMN04489726_0147"/>
<reference evidence="5 6" key="1">
    <citation type="submission" date="2016-10" db="EMBL/GenBank/DDBJ databases">
        <authorList>
            <person name="de Groot N.N."/>
        </authorList>
    </citation>
    <scope>NUCLEOTIDE SEQUENCE [LARGE SCALE GENOMIC DNA]</scope>
    <source>
        <strain evidence="5 6">DSM 44149</strain>
    </source>
</reference>
<evidence type="ECO:0000256" key="3">
    <source>
        <dbReference type="ARBA" id="ARBA00022827"/>
    </source>
</evidence>
<evidence type="ECO:0000256" key="2">
    <source>
        <dbReference type="ARBA" id="ARBA00022630"/>
    </source>
</evidence>
<comment type="cofactor">
    <cofactor evidence="1">
        <name>FAD</name>
        <dbReference type="ChEBI" id="CHEBI:57692"/>
    </cofactor>
</comment>
<dbReference type="eggNOG" id="COG0654">
    <property type="taxonomic scope" value="Bacteria"/>
</dbReference>
<dbReference type="Pfam" id="PF01494">
    <property type="entry name" value="FAD_binding_3"/>
    <property type="match status" value="1"/>
</dbReference>
<dbReference type="Proteomes" id="UP000183376">
    <property type="component" value="Chromosome I"/>
</dbReference>
<dbReference type="GO" id="GO:0071949">
    <property type="term" value="F:FAD binding"/>
    <property type="evidence" value="ECO:0007669"/>
    <property type="project" value="InterPro"/>
</dbReference>
<dbReference type="InterPro" id="IPR002938">
    <property type="entry name" value="FAD-bd"/>
</dbReference>
<dbReference type="OrthoDB" id="4141215at2"/>
<organism evidence="5 6">
    <name type="scientific">Allokutzneria albata</name>
    <name type="common">Kibdelosporangium albatum</name>
    <dbReference type="NCBI Taxonomy" id="211114"/>
    <lineage>
        <taxon>Bacteria</taxon>
        <taxon>Bacillati</taxon>
        <taxon>Actinomycetota</taxon>
        <taxon>Actinomycetes</taxon>
        <taxon>Pseudonocardiales</taxon>
        <taxon>Pseudonocardiaceae</taxon>
        <taxon>Allokutzneria</taxon>
    </lineage>
</organism>
<keyword evidence="3" id="KW-0274">FAD</keyword>
<evidence type="ECO:0000259" key="4">
    <source>
        <dbReference type="Pfam" id="PF01494"/>
    </source>
</evidence>
<proteinExistence type="predicted"/>
<evidence type="ECO:0000256" key="1">
    <source>
        <dbReference type="ARBA" id="ARBA00001974"/>
    </source>
</evidence>
<gene>
    <name evidence="5" type="ORF">SAMN04489726_0147</name>
</gene>
<dbReference type="PANTHER" id="PTHR43004">
    <property type="entry name" value="TRK SYSTEM POTASSIUM UPTAKE PROTEIN"/>
    <property type="match status" value="1"/>
</dbReference>
<dbReference type="RefSeq" id="WP_030433135.1">
    <property type="nucleotide sequence ID" value="NZ_JOEF01000036.1"/>
</dbReference>